<protein>
    <submittedName>
        <fullName evidence="7">Penicillin acylase family protein</fullName>
    </submittedName>
</protein>
<dbReference type="Pfam" id="PF01804">
    <property type="entry name" value="Penicil_amidase"/>
    <property type="match status" value="1"/>
</dbReference>
<evidence type="ECO:0000256" key="4">
    <source>
        <dbReference type="ARBA" id="ARBA00038735"/>
    </source>
</evidence>
<gene>
    <name evidence="7" type="ORF">ACFPN2_27345</name>
</gene>
<feature type="region of interest" description="Disordered" evidence="5">
    <location>
        <begin position="726"/>
        <end position="745"/>
    </location>
</feature>
<dbReference type="RefSeq" id="WP_380602558.1">
    <property type="nucleotide sequence ID" value="NZ_JBHSDU010000014.1"/>
</dbReference>
<keyword evidence="2" id="KW-0378">Hydrolase</keyword>
<keyword evidence="8" id="KW-1185">Reference proteome</keyword>
<dbReference type="PANTHER" id="PTHR34218">
    <property type="entry name" value="PEPTIDASE S45 PENICILLIN AMIDASE"/>
    <property type="match status" value="1"/>
</dbReference>
<evidence type="ECO:0000313" key="8">
    <source>
        <dbReference type="Proteomes" id="UP001595904"/>
    </source>
</evidence>
<evidence type="ECO:0000256" key="3">
    <source>
        <dbReference type="ARBA" id="ARBA00023145"/>
    </source>
</evidence>
<comment type="subunit">
    <text evidence="4">Heterodimer of an alpha subunit and a beta subunit processed from the same precursor.</text>
</comment>
<evidence type="ECO:0000256" key="5">
    <source>
        <dbReference type="SAM" id="MobiDB-lite"/>
    </source>
</evidence>
<dbReference type="InterPro" id="IPR014395">
    <property type="entry name" value="Pen/GL7ACA/AHL_acylase"/>
</dbReference>
<reference evidence="8" key="1">
    <citation type="journal article" date="2019" name="Int. J. Syst. Evol. Microbiol.">
        <title>The Global Catalogue of Microorganisms (GCM) 10K type strain sequencing project: providing services to taxonomists for standard genome sequencing and annotation.</title>
        <authorList>
            <consortium name="The Broad Institute Genomics Platform"/>
            <consortium name="The Broad Institute Genome Sequencing Center for Infectious Disease"/>
            <person name="Wu L."/>
            <person name="Ma J."/>
        </authorList>
    </citation>
    <scope>NUCLEOTIDE SEQUENCE [LARGE SCALE GENOMIC DNA]</scope>
    <source>
        <strain evidence="8">CGMCC 1.10759</strain>
    </source>
</reference>
<dbReference type="Gene3D" id="2.30.120.10">
    <property type="match status" value="1"/>
</dbReference>
<proteinExistence type="inferred from homology"/>
<feature type="signal peptide" evidence="6">
    <location>
        <begin position="1"/>
        <end position="25"/>
    </location>
</feature>
<dbReference type="EMBL" id="JBHSDU010000014">
    <property type="protein sequence ID" value="MFC4312831.1"/>
    <property type="molecule type" value="Genomic_DNA"/>
</dbReference>
<keyword evidence="3" id="KW-0865">Zymogen</keyword>
<feature type="chain" id="PRO_5045298211" evidence="6">
    <location>
        <begin position="26"/>
        <end position="820"/>
    </location>
</feature>
<organism evidence="7 8">
    <name type="scientific">Steroidobacter flavus</name>
    <dbReference type="NCBI Taxonomy" id="1842136"/>
    <lineage>
        <taxon>Bacteria</taxon>
        <taxon>Pseudomonadati</taxon>
        <taxon>Pseudomonadota</taxon>
        <taxon>Gammaproteobacteria</taxon>
        <taxon>Steroidobacterales</taxon>
        <taxon>Steroidobacteraceae</taxon>
        <taxon>Steroidobacter</taxon>
    </lineage>
</organism>
<evidence type="ECO:0000256" key="6">
    <source>
        <dbReference type="SAM" id="SignalP"/>
    </source>
</evidence>
<dbReference type="SUPFAM" id="SSF56235">
    <property type="entry name" value="N-terminal nucleophile aminohydrolases (Ntn hydrolases)"/>
    <property type="match status" value="1"/>
</dbReference>
<accession>A0ABV8SZ08</accession>
<evidence type="ECO:0000256" key="1">
    <source>
        <dbReference type="ARBA" id="ARBA00006586"/>
    </source>
</evidence>
<evidence type="ECO:0000256" key="2">
    <source>
        <dbReference type="ARBA" id="ARBA00022801"/>
    </source>
</evidence>
<dbReference type="Gene3D" id="1.10.439.10">
    <property type="entry name" value="Penicillin Amidohydrolase, domain 1"/>
    <property type="match status" value="1"/>
</dbReference>
<dbReference type="Gene3D" id="1.10.1400.10">
    <property type="match status" value="1"/>
</dbReference>
<dbReference type="Gene3D" id="1.10.287.150">
    <property type="match status" value="1"/>
</dbReference>
<comment type="similarity">
    <text evidence="1">Belongs to the peptidase S45 family.</text>
</comment>
<dbReference type="InterPro" id="IPR029055">
    <property type="entry name" value="Ntn_hydrolases_N"/>
</dbReference>
<dbReference type="InterPro" id="IPR023343">
    <property type="entry name" value="Penicillin_amidase_dom1"/>
</dbReference>
<evidence type="ECO:0000313" key="7">
    <source>
        <dbReference type="EMBL" id="MFC4312831.1"/>
    </source>
</evidence>
<sequence length="820" mass="90694">MVHRRPGLRVVIGVAGWLLAGMTLAADAKSQAPHGSVVIKRDNYGVPSIYADDTYSLYYGYGYALAEDRLFQLESTRRSSQGRAAEVFGASYLEKDRDVLTNYDPETLRPQLAALKGEHRLAIDGMVAGINARIRDVLADPDRLLPKQFKDFGFQPERWTDIDVPMSWVGQLLFRFSDYTSQISNTALLSELIAAHGDVEGKKIFATLRWRDDRSSPLTVQIEDQESGRAGKPGRAFKPAEMSSLKPLSPAAAMAEASQSINLWGGTGPDRTPHSSNTWLVNRSRLVDADAVLVSGPQVGDHVPSMIWSASLHGAGLDATGMTYPGLPYLHFGTNGTIAWGRTALAGSIIDVYQEQLNPANPHQYRFKGKWVPMTKRTVTIKVRDGQPVTLDLYSTVHGPVIAFDDQNRTAYAKRRSWAGRELESMFAYYDEMKAQSFSEWSAAIARKSNNQNQYYADRDGNIAYIQAGRYPIRPKDFEIQLPTPGTGEREWLGFQPAADNARVMNPKRGYIANWNNRPSIDVLNTDTLLWSKLNHVDAITRQFDAKPKLTVAEVWDVNRTASYASEQQPYFVPLLRAAVANEAADSRARIVAEAIIGWDGQEDDAARSGRYTSPGVAAYYEWMATALTRFYSRDIPKKYLTGCGGAGSSLNCPWGQPLGAQVLYFALAKGEGGTLIPPFDFLHGEAPAEFIRATLAEADKALSARYGADPSVWLLETKPKTWSPLSPAEVPWSSPDEKIVSKPNQKRGSMNAMYVFKNGKVSMCDATPPGQSGFIAPDGKPDPHYRDQQQLYTSFDCKSRPVTAAEVEASTVSRRELKF</sequence>
<dbReference type="Proteomes" id="UP001595904">
    <property type="component" value="Unassembled WGS sequence"/>
</dbReference>
<dbReference type="InterPro" id="IPR043146">
    <property type="entry name" value="Penicillin_amidase_N_B-knob"/>
</dbReference>
<keyword evidence="6" id="KW-0732">Signal</keyword>
<dbReference type="PANTHER" id="PTHR34218:SF4">
    <property type="entry name" value="ACYL-HOMOSERINE LACTONE ACYLASE QUIP"/>
    <property type="match status" value="1"/>
</dbReference>
<dbReference type="PIRSF" id="PIRSF001227">
    <property type="entry name" value="Pen_acylase"/>
    <property type="match status" value="1"/>
</dbReference>
<dbReference type="InterPro" id="IPR002692">
    <property type="entry name" value="S45"/>
</dbReference>
<name>A0ABV8SZ08_9GAMM</name>
<dbReference type="Gene3D" id="3.60.20.10">
    <property type="entry name" value="Glutamine Phosphoribosylpyrophosphate, subunit 1, domain 1"/>
    <property type="match status" value="1"/>
</dbReference>
<comment type="caution">
    <text evidence="7">The sequence shown here is derived from an EMBL/GenBank/DDBJ whole genome shotgun (WGS) entry which is preliminary data.</text>
</comment>
<dbReference type="InterPro" id="IPR043147">
    <property type="entry name" value="Penicillin_amidase_A-knob"/>
</dbReference>